<organism evidence="3 4">
    <name type="scientific">Saltatorellus ferox</name>
    <dbReference type="NCBI Taxonomy" id="2528018"/>
    <lineage>
        <taxon>Bacteria</taxon>
        <taxon>Pseudomonadati</taxon>
        <taxon>Planctomycetota</taxon>
        <taxon>Planctomycetia</taxon>
        <taxon>Planctomycetia incertae sedis</taxon>
        <taxon>Saltatorellus</taxon>
    </lineage>
</organism>
<dbReference type="Proteomes" id="UP000320390">
    <property type="component" value="Chromosome"/>
</dbReference>
<feature type="domain" description="DUF2231" evidence="2">
    <location>
        <begin position="12"/>
        <end position="145"/>
    </location>
</feature>
<accession>A0A518EUT6</accession>
<feature type="transmembrane region" description="Helical" evidence="1">
    <location>
        <begin position="112"/>
        <end position="131"/>
    </location>
</feature>
<keyword evidence="1" id="KW-1133">Transmembrane helix</keyword>
<evidence type="ECO:0000313" key="4">
    <source>
        <dbReference type="Proteomes" id="UP000320390"/>
    </source>
</evidence>
<feature type="transmembrane region" description="Helical" evidence="1">
    <location>
        <begin position="12"/>
        <end position="33"/>
    </location>
</feature>
<gene>
    <name evidence="3" type="ORF">Poly30_33510</name>
</gene>
<evidence type="ECO:0000256" key="1">
    <source>
        <dbReference type="SAM" id="Phobius"/>
    </source>
</evidence>
<dbReference type="RefSeq" id="WP_145199389.1">
    <property type="nucleotide sequence ID" value="NZ_CP036434.1"/>
</dbReference>
<keyword evidence="1" id="KW-0812">Transmembrane</keyword>
<sequence>MFDFVDHIWSDLHPILSHFPIALLFFGGALAVASRRWPDLTRFAVLVLVTGAVSTLPSVISGLVAHFPYEESSLHGAVEQHQLLAFGTTLLFLILGTWAWRTRHKPVPGVSTGPFLAVLAVGLILLTVVGGTGGELVYGHGIGVRGVNPLLDATQP</sequence>
<dbReference type="EMBL" id="CP036434">
    <property type="protein sequence ID" value="QDV07818.1"/>
    <property type="molecule type" value="Genomic_DNA"/>
</dbReference>
<dbReference type="InterPro" id="IPR019251">
    <property type="entry name" value="DUF2231_TM"/>
</dbReference>
<protein>
    <recommendedName>
        <fullName evidence="2">DUF2231 domain-containing protein</fullName>
    </recommendedName>
</protein>
<name>A0A518EUT6_9BACT</name>
<dbReference type="AlphaFoldDB" id="A0A518EUT6"/>
<feature type="transmembrane region" description="Helical" evidence="1">
    <location>
        <begin position="81"/>
        <end position="100"/>
    </location>
</feature>
<evidence type="ECO:0000313" key="3">
    <source>
        <dbReference type="EMBL" id="QDV07818.1"/>
    </source>
</evidence>
<keyword evidence="4" id="KW-1185">Reference proteome</keyword>
<evidence type="ECO:0000259" key="2">
    <source>
        <dbReference type="Pfam" id="PF09990"/>
    </source>
</evidence>
<proteinExistence type="predicted"/>
<feature type="transmembrane region" description="Helical" evidence="1">
    <location>
        <begin position="45"/>
        <end position="69"/>
    </location>
</feature>
<keyword evidence="1" id="KW-0472">Membrane</keyword>
<reference evidence="3 4" key="1">
    <citation type="submission" date="2019-02" db="EMBL/GenBank/DDBJ databases">
        <title>Deep-cultivation of Planctomycetes and their phenomic and genomic characterization uncovers novel biology.</title>
        <authorList>
            <person name="Wiegand S."/>
            <person name="Jogler M."/>
            <person name="Boedeker C."/>
            <person name="Pinto D."/>
            <person name="Vollmers J."/>
            <person name="Rivas-Marin E."/>
            <person name="Kohn T."/>
            <person name="Peeters S.H."/>
            <person name="Heuer A."/>
            <person name="Rast P."/>
            <person name="Oberbeckmann S."/>
            <person name="Bunk B."/>
            <person name="Jeske O."/>
            <person name="Meyerdierks A."/>
            <person name="Storesund J.E."/>
            <person name="Kallscheuer N."/>
            <person name="Luecker S."/>
            <person name="Lage O.M."/>
            <person name="Pohl T."/>
            <person name="Merkel B.J."/>
            <person name="Hornburger P."/>
            <person name="Mueller R.-W."/>
            <person name="Bruemmer F."/>
            <person name="Labrenz M."/>
            <person name="Spormann A.M."/>
            <person name="Op den Camp H."/>
            <person name="Overmann J."/>
            <person name="Amann R."/>
            <person name="Jetten M.S.M."/>
            <person name="Mascher T."/>
            <person name="Medema M.H."/>
            <person name="Devos D.P."/>
            <person name="Kaster A.-K."/>
            <person name="Ovreas L."/>
            <person name="Rohde M."/>
            <person name="Galperin M.Y."/>
            <person name="Jogler C."/>
        </authorList>
    </citation>
    <scope>NUCLEOTIDE SEQUENCE [LARGE SCALE GENOMIC DNA]</scope>
    <source>
        <strain evidence="3 4">Poly30</strain>
    </source>
</reference>
<dbReference type="Pfam" id="PF09990">
    <property type="entry name" value="DUF2231"/>
    <property type="match status" value="1"/>
</dbReference>